<dbReference type="AlphaFoldDB" id="A0A0R1SER5"/>
<feature type="transmembrane region" description="Helical" evidence="5">
    <location>
        <begin position="78"/>
        <end position="99"/>
    </location>
</feature>
<feature type="transmembrane region" description="Helical" evidence="5">
    <location>
        <begin position="186"/>
        <end position="204"/>
    </location>
</feature>
<dbReference type="Gene3D" id="1.20.1510.10">
    <property type="entry name" value="Cation efflux protein transmembrane domain"/>
    <property type="match status" value="1"/>
</dbReference>
<dbReference type="GO" id="GO:0016020">
    <property type="term" value="C:membrane"/>
    <property type="evidence" value="ECO:0007669"/>
    <property type="project" value="UniProtKB-SubCell"/>
</dbReference>
<evidence type="ECO:0000256" key="5">
    <source>
        <dbReference type="SAM" id="Phobius"/>
    </source>
</evidence>
<dbReference type="GO" id="GO:0008324">
    <property type="term" value="F:monoatomic cation transmembrane transporter activity"/>
    <property type="evidence" value="ECO:0007669"/>
    <property type="project" value="InterPro"/>
</dbReference>
<dbReference type="InterPro" id="IPR058533">
    <property type="entry name" value="Cation_efflux_TM"/>
</dbReference>
<accession>A0A0R1SER5</accession>
<proteinExistence type="predicted"/>
<feature type="transmembrane region" description="Helical" evidence="5">
    <location>
        <begin position="12"/>
        <end position="31"/>
    </location>
</feature>
<dbReference type="STRING" id="1423739.FC85_GL002568"/>
<feature type="domain" description="Cation efflux protein transmembrane" evidence="6">
    <location>
        <begin position="11"/>
        <end position="219"/>
    </location>
</feature>
<comment type="caution">
    <text evidence="7">The sequence shown here is derived from an EMBL/GenBank/DDBJ whole genome shotgun (WGS) entry which is preliminary data.</text>
</comment>
<dbReference type="PATRIC" id="fig|1423739.3.peg.2667"/>
<comment type="subcellular location">
    <subcellularLocation>
        <location evidence="1">Membrane</location>
        <topology evidence="1">Multi-pass membrane protein</topology>
    </subcellularLocation>
</comment>
<dbReference type="Pfam" id="PF01545">
    <property type="entry name" value="Cation_efflux"/>
    <property type="match status" value="1"/>
</dbReference>
<sequence>MKVKNTEQRTLTIGIIINLLMSITGLAIFSVTHLQALFLDASFVLIEVISGIIAITISKVSQNKIRGFPKGLFNLEPIYIFLKSILVITLMGLTTWNVSLRAYHYFATGEGTRISAVPVLAYSIAMVILGFCLLKVYRHGNANTNGTSELLSVESKNSFIDVALSAGIGVVAIGLMFISARSPLSFLLYTGDFFITVTLVILFINQPIGYMKQAIREILDGTISSNAIQHQIKKIVTDNIPDGWKFNNILAFKKGMHLQVDIYCVPKESFSVFGLYKSIRTIKERLISIFKLVDVNFVIDDQSRSIDVGK</sequence>
<evidence type="ECO:0000313" key="7">
    <source>
        <dbReference type="EMBL" id="KRL67713.1"/>
    </source>
</evidence>
<gene>
    <name evidence="7" type="ORF">FC85_GL002568</name>
</gene>
<evidence type="ECO:0000256" key="1">
    <source>
        <dbReference type="ARBA" id="ARBA00004141"/>
    </source>
</evidence>
<protein>
    <submittedName>
        <fullName evidence="7">Cation efflux protein</fullName>
    </submittedName>
</protein>
<evidence type="ECO:0000259" key="6">
    <source>
        <dbReference type="Pfam" id="PF01545"/>
    </source>
</evidence>
<evidence type="ECO:0000256" key="3">
    <source>
        <dbReference type="ARBA" id="ARBA00022989"/>
    </source>
</evidence>
<name>A0A0R1SER5_9LACO</name>
<evidence type="ECO:0000256" key="4">
    <source>
        <dbReference type="ARBA" id="ARBA00023136"/>
    </source>
</evidence>
<feature type="transmembrane region" description="Helical" evidence="5">
    <location>
        <begin position="119"/>
        <end position="137"/>
    </location>
</feature>
<organism evidence="7 8">
    <name type="scientific">Lentilactobacillus diolivorans DSM 14421</name>
    <dbReference type="NCBI Taxonomy" id="1423739"/>
    <lineage>
        <taxon>Bacteria</taxon>
        <taxon>Bacillati</taxon>
        <taxon>Bacillota</taxon>
        <taxon>Bacilli</taxon>
        <taxon>Lactobacillales</taxon>
        <taxon>Lactobacillaceae</taxon>
        <taxon>Lentilactobacillus</taxon>
    </lineage>
</organism>
<evidence type="ECO:0000256" key="2">
    <source>
        <dbReference type="ARBA" id="ARBA00022692"/>
    </source>
</evidence>
<dbReference type="RefSeq" id="WP_057864168.1">
    <property type="nucleotide sequence ID" value="NZ_AZEY01000029.1"/>
</dbReference>
<keyword evidence="4 5" id="KW-0472">Membrane</keyword>
<dbReference type="SUPFAM" id="SSF161111">
    <property type="entry name" value="Cation efflux protein transmembrane domain-like"/>
    <property type="match status" value="1"/>
</dbReference>
<dbReference type="EMBL" id="AZEY01000029">
    <property type="protein sequence ID" value="KRL67713.1"/>
    <property type="molecule type" value="Genomic_DNA"/>
</dbReference>
<dbReference type="InterPro" id="IPR027469">
    <property type="entry name" value="Cation_efflux_TMD_sf"/>
</dbReference>
<evidence type="ECO:0000313" key="8">
    <source>
        <dbReference type="Proteomes" id="UP000052013"/>
    </source>
</evidence>
<feature type="transmembrane region" description="Helical" evidence="5">
    <location>
        <begin position="158"/>
        <end position="180"/>
    </location>
</feature>
<reference evidence="7 8" key="1">
    <citation type="journal article" date="2015" name="Genome Announc.">
        <title>Expanding the biotechnology potential of lactobacilli through comparative genomics of 213 strains and associated genera.</title>
        <authorList>
            <person name="Sun Z."/>
            <person name="Harris H.M."/>
            <person name="McCann A."/>
            <person name="Guo C."/>
            <person name="Argimon S."/>
            <person name="Zhang W."/>
            <person name="Yang X."/>
            <person name="Jeffery I.B."/>
            <person name="Cooney J.C."/>
            <person name="Kagawa T.F."/>
            <person name="Liu W."/>
            <person name="Song Y."/>
            <person name="Salvetti E."/>
            <person name="Wrobel A."/>
            <person name="Rasinkangas P."/>
            <person name="Parkhill J."/>
            <person name="Rea M.C."/>
            <person name="O'Sullivan O."/>
            <person name="Ritari J."/>
            <person name="Douillard F.P."/>
            <person name="Paul Ross R."/>
            <person name="Yang R."/>
            <person name="Briner A.E."/>
            <person name="Felis G.E."/>
            <person name="de Vos W.M."/>
            <person name="Barrangou R."/>
            <person name="Klaenhammer T.R."/>
            <person name="Caufield P.W."/>
            <person name="Cui Y."/>
            <person name="Zhang H."/>
            <person name="O'Toole P.W."/>
        </authorList>
    </citation>
    <scope>NUCLEOTIDE SEQUENCE [LARGE SCALE GENOMIC DNA]</scope>
    <source>
        <strain evidence="7 8">DSM 14421</strain>
    </source>
</reference>
<keyword evidence="3 5" id="KW-1133">Transmembrane helix</keyword>
<keyword evidence="2 5" id="KW-0812">Transmembrane</keyword>
<dbReference type="Proteomes" id="UP000052013">
    <property type="component" value="Unassembled WGS sequence"/>
</dbReference>
<feature type="transmembrane region" description="Helical" evidence="5">
    <location>
        <begin position="37"/>
        <end position="57"/>
    </location>
</feature>